<dbReference type="EMBL" id="GBRH01255086">
    <property type="protein sequence ID" value="JAD42809.1"/>
    <property type="molecule type" value="Transcribed_RNA"/>
</dbReference>
<sequence>MDFGFTDGAVARGELGGGTDGCVVEALEFVLVET</sequence>
<name>A0A0A8ZTQ8_ARUDO</name>
<reference evidence="1" key="2">
    <citation type="journal article" date="2015" name="Data Brief">
        <title>Shoot transcriptome of the giant reed, Arundo donax.</title>
        <authorList>
            <person name="Barrero R.A."/>
            <person name="Guerrero F.D."/>
            <person name="Moolhuijzen P."/>
            <person name="Goolsby J.A."/>
            <person name="Tidwell J."/>
            <person name="Bellgard S.E."/>
            <person name="Bellgard M.I."/>
        </authorList>
    </citation>
    <scope>NUCLEOTIDE SEQUENCE</scope>
    <source>
        <tissue evidence="1">Shoot tissue taken approximately 20 cm above the soil surface</tissue>
    </source>
</reference>
<evidence type="ECO:0000313" key="1">
    <source>
        <dbReference type="EMBL" id="JAD42809.1"/>
    </source>
</evidence>
<dbReference type="AlphaFoldDB" id="A0A0A8ZTQ8"/>
<organism evidence="1">
    <name type="scientific">Arundo donax</name>
    <name type="common">Giant reed</name>
    <name type="synonym">Donax arundinaceus</name>
    <dbReference type="NCBI Taxonomy" id="35708"/>
    <lineage>
        <taxon>Eukaryota</taxon>
        <taxon>Viridiplantae</taxon>
        <taxon>Streptophyta</taxon>
        <taxon>Embryophyta</taxon>
        <taxon>Tracheophyta</taxon>
        <taxon>Spermatophyta</taxon>
        <taxon>Magnoliopsida</taxon>
        <taxon>Liliopsida</taxon>
        <taxon>Poales</taxon>
        <taxon>Poaceae</taxon>
        <taxon>PACMAD clade</taxon>
        <taxon>Arundinoideae</taxon>
        <taxon>Arundineae</taxon>
        <taxon>Arundo</taxon>
    </lineage>
</organism>
<proteinExistence type="predicted"/>
<accession>A0A0A8ZTQ8</accession>
<reference evidence="1" key="1">
    <citation type="submission" date="2014-09" db="EMBL/GenBank/DDBJ databases">
        <authorList>
            <person name="Magalhaes I.L.F."/>
            <person name="Oliveira U."/>
            <person name="Santos F.R."/>
            <person name="Vidigal T.H.D.A."/>
            <person name="Brescovit A.D."/>
            <person name="Santos A.J."/>
        </authorList>
    </citation>
    <scope>NUCLEOTIDE SEQUENCE</scope>
    <source>
        <tissue evidence="1">Shoot tissue taken approximately 20 cm above the soil surface</tissue>
    </source>
</reference>
<protein>
    <submittedName>
        <fullName evidence="1">Uncharacterized protein</fullName>
    </submittedName>
</protein>